<evidence type="ECO:0000256" key="7">
    <source>
        <dbReference type="RuleBase" id="RU003788"/>
    </source>
</evidence>
<comment type="catalytic activity">
    <reaction evidence="1 7">
        <text>Hydrolysis of (1-&gt;4)-beta-linkages between N-acetylmuramic acid and N-acetyl-D-glucosamine residues in a peptidoglycan and between N-acetyl-D-glucosamine residues in chitodextrins.</text>
        <dbReference type="EC" id="3.2.1.17"/>
    </reaction>
</comment>
<dbReference type="EMBL" id="JBHSZP010000049">
    <property type="protein sequence ID" value="MFC7091889.1"/>
    <property type="molecule type" value="Genomic_DNA"/>
</dbReference>
<evidence type="ECO:0000256" key="1">
    <source>
        <dbReference type="ARBA" id="ARBA00000632"/>
    </source>
</evidence>
<evidence type="ECO:0000256" key="3">
    <source>
        <dbReference type="ARBA" id="ARBA00022638"/>
    </source>
</evidence>
<dbReference type="Proteomes" id="UP001596411">
    <property type="component" value="Unassembled WGS sequence"/>
</dbReference>
<dbReference type="InterPro" id="IPR033907">
    <property type="entry name" value="Endolysin_autolysin"/>
</dbReference>
<dbReference type="InterPro" id="IPR034690">
    <property type="entry name" value="Endolysin_T4_type"/>
</dbReference>
<dbReference type="EC" id="3.2.1.17" evidence="7"/>
<dbReference type="InterPro" id="IPR023346">
    <property type="entry name" value="Lysozyme-like_dom_sf"/>
</dbReference>
<protein>
    <recommendedName>
        <fullName evidence="7">Lysozyme</fullName>
        <ecNumber evidence="7">3.2.1.17</ecNumber>
    </recommendedName>
</protein>
<comment type="similarity">
    <text evidence="7">Belongs to the glycosyl hydrolase 24 family.</text>
</comment>
<evidence type="ECO:0000256" key="2">
    <source>
        <dbReference type="ARBA" id="ARBA00022529"/>
    </source>
</evidence>
<evidence type="ECO:0000256" key="6">
    <source>
        <dbReference type="ARBA" id="ARBA00023295"/>
    </source>
</evidence>
<evidence type="ECO:0000256" key="5">
    <source>
        <dbReference type="ARBA" id="ARBA00023200"/>
    </source>
</evidence>
<keyword evidence="10" id="KW-1185">Reference proteome</keyword>
<evidence type="ECO:0000313" key="10">
    <source>
        <dbReference type="Proteomes" id="UP001596411"/>
    </source>
</evidence>
<dbReference type="PANTHER" id="PTHR38107">
    <property type="match status" value="1"/>
</dbReference>
<dbReference type="Pfam" id="PF00959">
    <property type="entry name" value="Phage_lysozyme"/>
    <property type="match status" value="1"/>
</dbReference>
<keyword evidence="2 7" id="KW-0929">Antimicrobial</keyword>
<dbReference type="InterPro" id="IPR023347">
    <property type="entry name" value="Lysozyme_dom_sf"/>
</dbReference>
<comment type="caution">
    <text evidence="9">The sequence shown here is derived from an EMBL/GenBank/DDBJ whole genome shotgun (WGS) entry which is preliminary data.</text>
</comment>
<keyword evidence="3 7" id="KW-0081">Bacteriolytic enzyme</keyword>
<reference evidence="10" key="1">
    <citation type="journal article" date="2019" name="Int. J. Syst. Evol. Microbiol.">
        <title>The Global Catalogue of Microorganisms (GCM) 10K type strain sequencing project: providing services to taxonomists for standard genome sequencing and annotation.</title>
        <authorList>
            <consortium name="The Broad Institute Genomics Platform"/>
            <consortium name="The Broad Institute Genome Sequencing Center for Infectious Disease"/>
            <person name="Wu L."/>
            <person name="Ma J."/>
        </authorList>
    </citation>
    <scope>NUCLEOTIDE SEQUENCE [LARGE SCALE GENOMIC DNA]</scope>
    <source>
        <strain evidence="10">CGMCC 1.13666</strain>
    </source>
</reference>
<accession>A0ABW2F4L4</accession>
<dbReference type="CDD" id="cd00737">
    <property type="entry name" value="lyz_endolysin_autolysin"/>
    <property type="match status" value="1"/>
</dbReference>
<proteinExistence type="inferred from homology"/>
<dbReference type="InterPro" id="IPR002196">
    <property type="entry name" value="Glyco_hydro_24"/>
</dbReference>
<name>A0ABW2F4L4_9GAMM</name>
<keyword evidence="5" id="KW-1035">Host cytoplasm</keyword>
<feature type="region of interest" description="Disordered" evidence="8">
    <location>
        <begin position="146"/>
        <end position="169"/>
    </location>
</feature>
<dbReference type="HAMAP" id="MF_04110">
    <property type="entry name" value="ENDOLYSIN_T4"/>
    <property type="match status" value="1"/>
</dbReference>
<evidence type="ECO:0000256" key="8">
    <source>
        <dbReference type="SAM" id="MobiDB-lite"/>
    </source>
</evidence>
<organism evidence="9 10">
    <name type="scientific">Halomonas salifodinae</name>
    <dbReference type="NCBI Taxonomy" id="438745"/>
    <lineage>
        <taxon>Bacteria</taxon>
        <taxon>Pseudomonadati</taxon>
        <taxon>Pseudomonadota</taxon>
        <taxon>Gammaproteobacteria</taxon>
        <taxon>Oceanospirillales</taxon>
        <taxon>Halomonadaceae</taxon>
        <taxon>Halomonas</taxon>
    </lineage>
</organism>
<gene>
    <name evidence="9" type="ORF">ACFQH5_20295</name>
</gene>
<sequence>MELSARGLRKLQGHEGLRLQAYRCPAGVWTIGFGTTRVDGKPVTPGMVIDKSRAIELLAADAERFEDTVRRCVEVQLNQNEFDALVLLTYNIGAGALQKSTLLRKLNAGDRKGAADEFLRWNKGGGKVLPGLVKRREDERRLFLEPVEPEKADAVGPWSREVDTGGADE</sequence>
<evidence type="ECO:0000313" key="9">
    <source>
        <dbReference type="EMBL" id="MFC7091889.1"/>
    </source>
</evidence>
<dbReference type="SUPFAM" id="SSF53955">
    <property type="entry name" value="Lysozyme-like"/>
    <property type="match status" value="1"/>
</dbReference>
<dbReference type="RefSeq" id="WP_346064133.1">
    <property type="nucleotide sequence ID" value="NZ_BAAADR010000045.1"/>
</dbReference>
<dbReference type="InterPro" id="IPR051018">
    <property type="entry name" value="Bacteriophage_GH24"/>
</dbReference>
<dbReference type="Gene3D" id="1.10.530.40">
    <property type="match status" value="1"/>
</dbReference>
<dbReference type="PANTHER" id="PTHR38107:SF3">
    <property type="entry name" value="LYSOZYME RRRD-RELATED"/>
    <property type="match status" value="1"/>
</dbReference>
<evidence type="ECO:0000256" key="4">
    <source>
        <dbReference type="ARBA" id="ARBA00022801"/>
    </source>
</evidence>
<keyword evidence="4 7" id="KW-0378">Hydrolase</keyword>
<keyword evidence="6 7" id="KW-0326">Glycosidase</keyword>